<organism evidence="1 2">
    <name type="scientific">Indibacter alkaliphilus (strain CCUG 57479 / KCTC 22604 / LW1)</name>
    <dbReference type="NCBI Taxonomy" id="1189612"/>
    <lineage>
        <taxon>Bacteria</taxon>
        <taxon>Pseudomonadati</taxon>
        <taxon>Bacteroidota</taxon>
        <taxon>Cytophagia</taxon>
        <taxon>Cytophagales</taxon>
        <taxon>Cyclobacteriaceae</taxon>
    </lineage>
</organism>
<keyword evidence="2" id="KW-1185">Reference proteome</keyword>
<evidence type="ECO:0000313" key="2">
    <source>
        <dbReference type="Proteomes" id="UP000006073"/>
    </source>
</evidence>
<accession>S2D7X5</accession>
<protein>
    <submittedName>
        <fullName evidence="1">Uncharacterized protein</fullName>
    </submittedName>
</protein>
<gene>
    <name evidence="1" type="ORF">A33Q_3885</name>
</gene>
<reference evidence="1 2" key="1">
    <citation type="journal article" date="2013" name="Genome Announc.">
        <title>Draft Genome Sequence of Indibacter alkaliphilus Strain LW1T, Isolated from Lonar Lake, a Haloalkaline Lake in the Buldana District of Maharashtra, India.</title>
        <authorList>
            <person name="Singh A."/>
            <person name="Kumar Jangir P."/>
            <person name="Sharma R."/>
            <person name="Singh A."/>
            <person name="Kumar Pinnaka A."/>
            <person name="Shivaji S."/>
        </authorList>
    </citation>
    <scope>NUCLEOTIDE SEQUENCE [LARGE SCALE GENOMIC DNA]</scope>
    <source>
        <strain evidence="2">CCUG 57479 / KCTC 22604 / LW1</strain>
    </source>
</reference>
<comment type="caution">
    <text evidence="1">The sequence shown here is derived from an EMBL/GenBank/DDBJ whole genome shotgun (WGS) entry which is preliminary data.</text>
</comment>
<evidence type="ECO:0000313" key="1">
    <source>
        <dbReference type="EMBL" id="EOZ93150.1"/>
    </source>
</evidence>
<dbReference type="AlphaFoldDB" id="S2D7X5"/>
<dbReference type="Proteomes" id="UP000006073">
    <property type="component" value="Unassembled WGS sequence"/>
</dbReference>
<proteinExistence type="predicted"/>
<name>S2D7X5_INDAL</name>
<sequence>MNLALGRQEENRQTAPIIHLNFKSAEKKFRLKGYVNPS</sequence>
<dbReference type="EMBL" id="ALWO02000048">
    <property type="protein sequence ID" value="EOZ93150.1"/>
    <property type="molecule type" value="Genomic_DNA"/>
</dbReference>